<dbReference type="SUPFAM" id="SSF51230">
    <property type="entry name" value="Single hybrid motif"/>
    <property type="match status" value="1"/>
</dbReference>
<dbReference type="RefSeq" id="WP_142456269.1">
    <property type="nucleotide sequence ID" value="NZ_FXTP01000022.1"/>
</dbReference>
<gene>
    <name evidence="3" type="ORF">SAMN06265219_12217</name>
</gene>
<dbReference type="InterPro" id="IPR000089">
    <property type="entry name" value="Biotin_lipoyl"/>
</dbReference>
<feature type="domain" description="Lipoyl-binding" evidence="2">
    <location>
        <begin position="93"/>
        <end position="165"/>
    </location>
</feature>
<keyword evidence="1" id="KW-0092">Biotin</keyword>
<dbReference type="InterPro" id="IPR011053">
    <property type="entry name" value="Single_hybrid_motif"/>
</dbReference>
<dbReference type="FunFam" id="2.40.50.100:FF:000003">
    <property type="entry name" value="Acetyl-CoA carboxylase biotin carboxyl carrier protein"/>
    <property type="match status" value="1"/>
</dbReference>
<dbReference type="OrthoDB" id="9812676at2"/>
<protein>
    <submittedName>
        <fullName evidence="3">Pyruvate carboxylase subunit B</fullName>
    </submittedName>
</protein>
<accession>A0A521FLI9</accession>
<dbReference type="CDD" id="cd06850">
    <property type="entry name" value="biotinyl_domain"/>
    <property type="match status" value="1"/>
</dbReference>
<dbReference type="PANTHER" id="PTHR45266:SF3">
    <property type="entry name" value="OXALOACETATE DECARBOXYLASE ALPHA CHAIN"/>
    <property type="match status" value="1"/>
</dbReference>
<dbReference type="InterPro" id="IPR050709">
    <property type="entry name" value="Biotin_Carboxyl_Carrier/Decarb"/>
</dbReference>
<keyword evidence="3" id="KW-0670">Pyruvate</keyword>
<proteinExistence type="predicted"/>
<evidence type="ECO:0000313" key="4">
    <source>
        <dbReference type="Proteomes" id="UP000317557"/>
    </source>
</evidence>
<dbReference type="PROSITE" id="PS50968">
    <property type="entry name" value="BIOTINYL_LIPOYL"/>
    <property type="match status" value="1"/>
</dbReference>
<evidence type="ECO:0000259" key="2">
    <source>
        <dbReference type="PROSITE" id="PS50968"/>
    </source>
</evidence>
<keyword evidence="4" id="KW-1185">Reference proteome</keyword>
<dbReference type="AlphaFoldDB" id="A0A521FLI9"/>
<dbReference type="Pfam" id="PF00364">
    <property type="entry name" value="Biotin_lipoyl"/>
    <property type="match status" value="1"/>
</dbReference>
<organism evidence="3 4">
    <name type="scientific">Gracilimonas mengyeensis</name>
    <dbReference type="NCBI Taxonomy" id="1302730"/>
    <lineage>
        <taxon>Bacteria</taxon>
        <taxon>Pseudomonadati</taxon>
        <taxon>Balneolota</taxon>
        <taxon>Balneolia</taxon>
        <taxon>Balneolales</taxon>
        <taxon>Balneolaceae</taxon>
        <taxon>Gracilimonas</taxon>
    </lineage>
</organism>
<sequence length="168" mass="18445">MKFQATLGENARDITLNPEAGTYTSEEKSGDYTFEYVNGRYLLRTGTKTYKIDNVSYEGHAIEFTMNGVWHSVEVKDEQELLLDRLGFKTGAAAAEGILKAPMPGKILEIMVAEGDEVEKDQPVVILEAMKMENELKAPISGTIDSISAEVGQSLEKNSPILEIEALG</sequence>
<dbReference type="PROSITE" id="PS00188">
    <property type="entry name" value="BIOTIN"/>
    <property type="match status" value="1"/>
</dbReference>
<dbReference type="PANTHER" id="PTHR45266">
    <property type="entry name" value="OXALOACETATE DECARBOXYLASE ALPHA CHAIN"/>
    <property type="match status" value="1"/>
</dbReference>
<dbReference type="Gene3D" id="2.40.50.100">
    <property type="match status" value="1"/>
</dbReference>
<evidence type="ECO:0000256" key="1">
    <source>
        <dbReference type="ARBA" id="ARBA00023267"/>
    </source>
</evidence>
<dbReference type="Proteomes" id="UP000317557">
    <property type="component" value="Unassembled WGS sequence"/>
</dbReference>
<evidence type="ECO:0000313" key="3">
    <source>
        <dbReference type="EMBL" id="SMO97009.1"/>
    </source>
</evidence>
<reference evidence="3 4" key="1">
    <citation type="submission" date="2017-05" db="EMBL/GenBank/DDBJ databases">
        <authorList>
            <person name="Varghese N."/>
            <person name="Submissions S."/>
        </authorList>
    </citation>
    <scope>NUCLEOTIDE SEQUENCE [LARGE SCALE GENOMIC DNA]</scope>
    <source>
        <strain evidence="3 4">DSM 21985</strain>
    </source>
</reference>
<dbReference type="InterPro" id="IPR001882">
    <property type="entry name" value="Biotin_BS"/>
</dbReference>
<name>A0A521FLI9_9BACT</name>
<dbReference type="EMBL" id="FXTP01000022">
    <property type="protein sequence ID" value="SMO97009.1"/>
    <property type="molecule type" value="Genomic_DNA"/>
</dbReference>